<keyword evidence="2" id="KW-1185">Reference proteome</keyword>
<comment type="caution">
    <text evidence="1">The sequence shown here is derived from an EMBL/GenBank/DDBJ whole genome shotgun (WGS) entry which is preliminary data.</text>
</comment>
<dbReference type="EMBL" id="JABDTM020023560">
    <property type="protein sequence ID" value="KAH0815097.1"/>
    <property type="molecule type" value="Genomic_DNA"/>
</dbReference>
<evidence type="ECO:0000313" key="1">
    <source>
        <dbReference type="EMBL" id="KAH0815097.1"/>
    </source>
</evidence>
<accession>A0A8J6HIR6</accession>
<proteinExistence type="predicted"/>
<gene>
    <name evidence="1" type="ORF">GEV33_007694</name>
</gene>
<protein>
    <submittedName>
        <fullName evidence="1">Uncharacterized protein</fullName>
    </submittedName>
</protein>
<sequence>MLKMKNLIARGRLKSASGFLAVNYAPQDEFFTPIIKLSRLWTHTFHYSECAEQTTPNLITIIGGRSKIGKFEAERKIATLSVLNVIAEEKKDPVRRSELAHKIKSRRRRLQVSGVVLSRKKDNKTKLVKRTNKEACERICWPLPNEFYTYLTLNGRRRREDEAGGVPCSIMFEKLFRIHLTWRSHDKKLSSFRMESETFSIGIDLGEVDLPPKQ</sequence>
<dbReference type="Proteomes" id="UP000719412">
    <property type="component" value="Unassembled WGS sequence"/>
</dbReference>
<reference evidence="1" key="2">
    <citation type="submission" date="2021-08" db="EMBL/GenBank/DDBJ databases">
        <authorList>
            <person name="Eriksson T."/>
        </authorList>
    </citation>
    <scope>NUCLEOTIDE SEQUENCE</scope>
    <source>
        <strain evidence="1">Stoneville</strain>
        <tissue evidence="1">Whole head</tissue>
    </source>
</reference>
<organism evidence="1 2">
    <name type="scientific">Tenebrio molitor</name>
    <name type="common">Yellow mealworm beetle</name>
    <dbReference type="NCBI Taxonomy" id="7067"/>
    <lineage>
        <taxon>Eukaryota</taxon>
        <taxon>Metazoa</taxon>
        <taxon>Ecdysozoa</taxon>
        <taxon>Arthropoda</taxon>
        <taxon>Hexapoda</taxon>
        <taxon>Insecta</taxon>
        <taxon>Pterygota</taxon>
        <taxon>Neoptera</taxon>
        <taxon>Endopterygota</taxon>
        <taxon>Coleoptera</taxon>
        <taxon>Polyphaga</taxon>
        <taxon>Cucujiformia</taxon>
        <taxon>Tenebrionidae</taxon>
        <taxon>Tenebrio</taxon>
    </lineage>
</organism>
<name>A0A8J6HIR6_TENMO</name>
<dbReference type="AlphaFoldDB" id="A0A8J6HIR6"/>
<evidence type="ECO:0000313" key="2">
    <source>
        <dbReference type="Proteomes" id="UP000719412"/>
    </source>
</evidence>
<reference evidence="1" key="1">
    <citation type="journal article" date="2020" name="J Insects Food Feed">
        <title>The yellow mealworm (Tenebrio molitor) genome: a resource for the emerging insects as food and feed industry.</title>
        <authorList>
            <person name="Eriksson T."/>
            <person name="Andere A."/>
            <person name="Kelstrup H."/>
            <person name="Emery V."/>
            <person name="Picard C."/>
        </authorList>
    </citation>
    <scope>NUCLEOTIDE SEQUENCE</scope>
    <source>
        <strain evidence="1">Stoneville</strain>
        <tissue evidence="1">Whole head</tissue>
    </source>
</reference>